<dbReference type="EMBL" id="DNWC01000171">
    <property type="protein sequence ID" value="HBJ10073.1"/>
    <property type="molecule type" value="Genomic_DNA"/>
</dbReference>
<sequence length="112" mass="12657">MEKEQRLPAGITPELLATLKEKYGNRLRYADLPKDDNGDEYLTVIVCVPDRVVTSEFEKWIESNPLKAKELLVNACLLTHKEEVKADDGLFYATVNAISSLIPLRKAVVRNI</sequence>
<evidence type="ECO:0000313" key="2">
    <source>
        <dbReference type="Proteomes" id="UP000262954"/>
    </source>
</evidence>
<dbReference type="Proteomes" id="UP000262954">
    <property type="component" value="Unassembled WGS sequence"/>
</dbReference>
<proteinExistence type="predicted"/>
<evidence type="ECO:0000313" key="1">
    <source>
        <dbReference type="EMBL" id="HBJ10073.1"/>
    </source>
</evidence>
<organism evidence="1 2">
    <name type="scientific">Coprobacter fastidiosus</name>
    <dbReference type="NCBI Taxonomy" id="1099853"/>
    <lineage>
        <taxon>Bacteria</taxon>
        <taxon>Pseudomonadati</taxon>
        <taxon>Bacteroidota</taxon>
        <taxon>Bacteroidia</taxon>
        <taxon>Bacteroidales</taxon>
        <taxon>Barnesiellaceae</taxon>
        <taxon>Coprobacter</taxon>
    </lineage>
</organism>
<reference evidence="1 2" key="1">
    <citation type="journal article" date="2018" name="Nat. Biotechnol.">
        <title>A standardized bacterial taxonomy based on genome phylogeny substantially revises the tree of life.</title>
        <authorList>
            <person name="Parks D.H."/>
            <person name="Chuvochina M."/>
            <person name="Waite D.W."/>
            <person name="Rinke C."/>
            <person name="Skarshewski A."/>
            <person name="Chaumeil P.A."/>
            <person name="Hugenholtz P."/>
        </authorList>
    </citation>
    <scope>NUCLEOTIDE SEQUENCE [LARGE SCALE GENOMIC DNA]</scope>
    <source>
        <strain evidence="1">UBA11482</strain>
    </source>
</reference>
<dbReference type="RefSeq" id="WP_303008415.1">
    <property type="nucleotide sequence ID" value="NZ_CAUAJF010000028.1"/>
</dbReference>
<protein>
    <submittedName>
        <fullName evidence="1">Uncharacterized protein</fullName>
    </submittedName>
</protein>
<gene>
    <name evidence="1" type="ORF">DDY73_13830</name>
</gene>
<name>A0A354M6D4_9BACT</name>
<comment type="caution">
    <text evidence="1">The sequence shown here is derived from an EMBL/GenBank/DDBJ whole genome shotgun (WGS) entry which is preliminary data.</text>
</comment>
<dbReference type="AlphaFoldDB" id="A0A354M6D4"/>
<accession>A0A354M6D4</accession>